<gene>
    <name evidence="2" type="ORF">EVAR_72775_1</name>
</gene>
<reference evidence="2 3" key="1">
    <citation type="journal article" date="2019" name="Commun. Biol.">
        <title>The bagworm genome reveals a unique fibroin gene that provides high tensile strength.</title>
        <authorList>
            <person name="Kono N."/>
            <person name="Nakamura H."/>
            <person name="Ohtoshi R."/>
            <person name="Tomita M."/>
            <person name="Numata K."/>
            <person name="Arakawa K."/>
        </authorList>
    </citation>
    <scope>NUCLEOTIDE SEQUENCE [LARGE SCALE GENOMIC DNA]</scope>
</reference>
<organism evidence="2 3">
    <name type="scientific">Eumeta variegata</name>
    <name type="common">Bagworm moth</name>
    <name type="synonym">Eumeta japonica</name>
    <dbReference type="NCBI Taxonomy" id="151549"/>
    <lineage>
        <taxon>Eukaryota</taxon>
        <taxon>Metazoa</taxon>
        <taxon>Ecdysozoa</taxon>
        <taxon>Arthropoda</taxon>
        <taxon>Hexapoda</taxon>
        <taxon>Insecta</taxon>
        <taxon>Pterygota</taxon>
        <taxon>Neoptera</taxon>
        <taxon>Endopterygota</taxon>
        <taxon>Lepidoptera</taxon>
        <taxon>Glossata</taxon>
        <taxon>Ditrysia</taxon>
        <taxon>Tineoidea</taxon>
        <taxon>Psychidae</taxon>
        <taxon>Oiketicinae</taxon>
        <taxon>Eumeta</taxon>
    </lineage>
</organism>
<sequence length="92" mass="9933">METLQWSRVHTIKLSTLICCGAGLAGPAICPGTMTNFIGQLFGKHSALWLYNVPGRRNLVKTSCFSSVSSFCIASTCGRKVLNFTKSAADEM</sequence>
<feature type="signal peptide" evidence="1">
    <location>
        <begin position="1"/>
        <end position="25"/>
    </location>
</feature>
<comment type="caution">
    <text evidence="2">The sequence shown here is derived from an EMBL/GenBank/DDBJ whole genome shotgun (WGS) entry which is preliminary data.</text>
</comment>
<feature type="chain" id="PRO_5020029550" evidence="1">
    <location>
        <begin position="26"/>
        <end position="92"/>
    </location>
</feature>
<dbReference type="AlphaFoldDB" id="A0A4C2AF25"/>
<evidence type="ECO:0000256" key="1">
    <source>
        <dbReference type="SAM" id="SignalP"/>
    </source>
</evidence>
<keyword evidence="1" id="KW-0732">Signal</keyword>
<keyword evidence="3" id="KW-1185">Reference proteome</keyword>
<accession>A0A4C2AF25</accession>
<name>A0A4C2AF25_EUMVA</name>
<dbReference type="Proteomes" id="UP000299102">
    <property type="component" value="Unassembled WGS sequence"/>
</dbReference>
<evidence type="ECO:0000313" key="3">
    <source>
        <dbReference type="Proteomes" id="UP000299102"/>
    </source>
</evidence>
<proteinExistence type="predicted"/>
<evidence type="ECO:0000313" key="2">
    <source>
        <dbReference type="EMBL" id="GBP98402.1"/>
    </source>
</evidence>
<protein>
    <submittedName>
        <fullName evidence="2">Uncharacterized protein</fullName>
    </submittedName>
</protein>
<dbReference type="EMBL" id="BGZK01003137">
    <property type="protein sequence ID" value="GBP98402.1"/>
    <property type="molecule type" value="Genomic_DNA"/>
</dbReference>